<evidence type="ECO:0000256" key="3">
    <source>
        <dbReference type="ARBA" id="ARBA00022989"/>
    </source>
</evidence>
<dbReference type="Pfam" id="PF13564">
    <property type="entry name" value="DoxX_2"/>
    <property type="match status" value="1"/>
</dbReference>
<dbReference type="OrthoDB" id="327939at2"/>
<feature type="transmembrane region" description="Helical" evidence="5">
    <location>
        <begin position="7"/>
        <end position="26"/>
    </location>
</feature>
<comment type="subcellular location">
    <subcellularLocation>
        <location evidence="1">Membrane</location>
        <topology evidence="1">Multi-pass membrane protein</topology>
    </subcellularLocation>
</comment>
<keyword evidence="4 5" id="KW-0472">Membrane</keyword>
<evidence type="ECO:0000256" key="5">
    <source>
        <dbReference type="SAM" id="Phobius"/>
    </source>
</evidence>
<evidence type="ECO:0000256" key="2">
    <source>
        <dbReference type="ARBA" id="ARBA00022692"/>
    </source>
</evidence>
<dbReference type="EMBL" id="LT629690">
    <property type="protein sequence ID" value="SDF63212.1"/>
    <property type="molecule type" value="Genomic_DNA"/>
</dbReference>
<gene>
    <name evidence="6" type="ORF">SAMN05444167_2856</name>
</gene>
<keyword evidence="3 5" id="KW-1133">Transmembrane helix</keyword>
<keyword evidence="2 5" id="KW-0812">Transmembrane</keyword>
<feature type="transmembrane region" description="Helical" evidence="5">
    <location>
        <begin position="99"/>
        <end position="120"/>
    </location>
</feature>
<dbReference type="PANTHER" id="PTHR36974">
    <property type="entry name" value="MEMBRANE PROTEIN-RELATED"/>
    <property type="match status" value="1"/>
</dbReference>
<reference evidence="6 7" key="1">
    <citation type="submission" date="2016-10" db="EMBL/GenBank/DDBJ databases">
        <authorList>
            <person name="de Groot N.N."/>
        </authorList>
    </citation>
    <scope>NUCLEOTIDE SEQUENCE [LARGE SCALE GENOMIC DNA]</scope>
    <source>
        <strain evidence="6 7">GAS232</strain>
    </source>
</reference>
<proteinExistence type="predicted"/>
<keyword evidence="7" id="KW-1185">Reference proteome</keyword>
<accession>A0A1G7MN59</accession>
<evidence type="ECO:0000256" key="4">
    <source>
        <dbReference type="ARBA" id="ARBA00023136"/>
    </source>
</evidence>
<organism evidence="6 7">
    <name type="scientific">Terriglobus roseus</name>
    <dbReference type="NCBI Taxonomy" id="392734"/>
    <lineage>
        <taxon>Bacteria</taxon>
        <taxon>Pseudomonadati</taxon>
        <taxon>Acidobacteriota</taxon>
        <taxon>Terriglobia</taxon>
        <taxon>Terriglobales</taxon>
        <taxon>Acidobacteriaceae</taxon>
        <taxon>Terriglobus</taxon>
    </lineage>
</organism>
<protein>
    <submittedName>
        <fullName evidence="6">Uncharacterized membrane protein</fullName>
    </submittedName>
</protein>
<feature type="transmembrane region" description="Helical" evidence="5">
    <location>
        <begin position="67"/>
        <end position="87"/>
    </location>
</feature>
<dbReference type="PANTHER" id="PTHR36974:SF1">
    <property type="entry name" value="DOXX FAMILY MEMBRANE PROTEIN"/>
    <property type="match status" value="1"/>
</dbReference>
<feature type="transmembrane region" description="Helical" evidence="5">
    <location>
        <begin position="38"/>
        <end position="60"/>
    </location>
</feature>
<dbReference type="GO" id="GO:0016020">
    <property type="term" value="C:membrane"/>
    <property type="evidence" value="ECO:0007669"/>
    <property type="project" value="UniProtKB-SubCell"/>
</dbReference>
<evidence type="ECO:0000313" key="6">
    <source>
        <dbReference type="EMBL" id="SDF63212.1"/>
    </source>
</evidence>
<dbReference type="RefSeq" id="WP_083345732.1">
    <property type="nucleotide sequence ID" value="NZ_LT629690.1"/>
</dbReference>
<dbReference type="Proteomes" id="UP000182427">
    <property type="component" value="Chromosome I"/>
</dbReference>
<name>A0A1G7MN59_9BACT</name>
<evidence type="ECO:0000256" key="1">
    <source>
        <dbReference type="ARBA" id="ARBA00004141"/>
    </source>
</evidence>
<sequence length="128" mass="14441">MRLLYRIGLVTQALLYVAAGMNHFWHTAMYVAIMPPHYAHPVGLVQISGVAEVLGGIGLLVPWSRRFAAWGIVAMLVVYFDVHIYMAMHADRFATIPVWLIYARLPLQLLLIAWAGVYAVRPSERQLP</sequence>
<evidence type="ECO:0000313" key="7">
    <source>
        <dbReference type="Proteomes" id="UP000182427"/>
    </source>
</evidence>
<dbReference type="InterPro" id="IPR032808">
    <property type="entry name" value="DoxX"/>
</dbReference>
<dbReference type="AlphaFoldDB" id="A0A1G7MN59"/>